<dbReference type="InterPro" id="IPR003425">
    <property type="entry name" value="CCB3/YggT"/>
</dbReference>
<name>I3CBM7_9GAMM</name>
<feature type="transmembrane region" description="Helical" evidence="2">
    <location>
        <begin position="7"/>
        <end position="29"/>
    </location>
</feature>
<protein>
    <submittedName>
        <fullName evidence="3">Putative integral membrane protein</fullName>
    </submittedName>
</protein>
<dbReference type="PANTHER" id="PTHR33219">
    <property type="entry name" value="YLMG HOMOLOG PROTEIN 2, CHLOROPLASTIC"/>
    <property type="match status" value="1"/>
</dbReference>
<dbReference type="OrthoDB" id="9806665at2"/>
<keyword evidence="2" id="KW-1133">Transmembrane helix</keyword>
<evidence type="ECO:0000256" key="1">
    <source>
        <dbReference type="ARBA" id="ARBA00010894"/>
    </source>
</evidence>
<dbReference type="AlphaFoldDB" id="I3CBM7"/>
<dbReference type="RefSeq" id="WP_002682575.1">
    <property type="nucleotide sequence ID" value="NZ_JH600070.1"/>
</dbReference>
<dbReference type="Proteomes" id="UP000005744">
    <property type="component" value="Unassembled WGS sequence"/>
</dbReference>
<dbReference type="PANTHER" id="PTHR33219:SF14">
    <property type="entry name" value="PROTEIN COFACTOR ASSEMBLY OF COMPLEX C SUBUNIT B CCB3, CHLOROPLASTIC-RELATED"/>
    <property type="match status" value="1"/>
</dbReference>
<evidence type="ECO:0000256" key="2">
    <source>
        <dbReference type="SAM" id="Phobius"/>
    </source>
</evidence>
<dbReference type="eggNOG" id="COG0762">
    <property type="taxonomic scope" value="Bacteria"/>
</dbReference>
<dbReference type="EMBL" id="JH600070">
    <property type="protein sequence ID" value="EIJ41020.1"/>
    <property type="molecule type" value="Genomic_DNA"/>
</dbReference>
<feature type="transmembrane region" description="Helical" evidence="2">
    <location>
        <begin position="166"/>
        <end position="183"/>
    </location>
</feature>
<proteinExistence type="inferred from homology"/>
<keyword evidence="4" id="KW-1185">Reference proteome</keyword>
<accession>I3CBM7</accession>
<organism evidence="3 4">
    <name type="scientific">Beggiatoa alba B18LD</name>
    <dbReference type="NCBI Taxonomy" id="395493"/>
    <lineage>
        <taxon>Bacteria</taxon>
        <taxon>Pseudomonadati</taxon>
        <taxon>Pseudomonadota</taxon>
        <taxon>Gammaproteobacteria</taxon>
        <taxon>Thiotrichales</taxon>
        <taxon>Thiotrichaceae</taxon>
        <taxon>Beggiatoa</taxon>
    </lineage>
</organism>
<comment type="similarity">
    <text evidence="1">Belongs to the YggT family.</text>
</comment>
<sequence length="184" mass="21100">MSPVANAFAFLVNALFGLYILLIMLRFLLTLLRVRFHDEISQFLLQVTDPPLKPLYLFIPRWRNVDIAAIVLMLLLTFIKLILTVYLFDQRASFSMLVLYTVLDTLSLVLNVFFWAIILRAILSWVELLTQQPLYHTPISRLLHSLTEPLLQPVRRLLPATGGIDLSPLLVGILLYAGILLLSW</sequence>
<feature type="transmembrane region" description="Helical" evidence="2">
    <location>
        <begin position="97"/>
        <end position="123"/>
    </location>
</feature>
<gene>
    <name evidence="3" type="ORF">BegalDRAFT_0096</name>
</gene>
<dbReference type="HOGENOM" id="CLU_089905_1_0_6"/>
<keyword evidence="2" id="KW-0812">Transmembrane</keyword>
<feature type="transmembrane region" description="Helical" evidence="2">
    <location>
        <begin position="67"/>
        <end position="88"/>
    </location>
</feature>
<dbReference type="GO" id="GO:0016020">
    <property type="term" value="C:membrane"/>
    <property type="evidence" value="ECO:0007669"/>
    <property type="project" value="InterPro"/>
</dbReference>
<dbReference type="STRING" id="395493.BegalDRAFT_0096"/>
<keyword evidence="2" id="KW-0472">Membrane</keyword>
<reference evidence="3 4" key="1">
    <citation type="submission" date="2011-11" db="EMBL/GenBank/DDBJ databases">
        <title>Improved High-Quality Draft sequence of Beggiatoa alba B18lD.</title>
        <authorList>
            <consortium name="US DOE Joint Genome Institute"/>
            <person name="Lucas S."/>
            <person name="Han J."/>
            <person name="Lapidus A."/>
            <person name="Cheng J.-F."/>
            <person name="Goodwin L."/>
            <person name="Pitluck S."/>
            <person name="Peters L."/>
            <person name="Mikhailova N."/>
            <person name="Held B."/>
            <person name="Detter J.C."/>
            <person name="Han C."/>
            <person name="Tapia R."/>
            <person name="Land M."/>
            <person name="Hauser L."/>
            <person name="Kyrpides N."/>
            <person name="Ivanova N."/>
            <person name="Pagani I."/>
            <person name="Samuel K."/>
            <person name="Teske A."/>
            <person name="Mueller J."/>
            <person name="Woyke T."/>
        </authorList>
    </citation>
    <scope>NUCLEOTIDE SEQUENCE [LARGE SCALE GENOMIC DNA]</scope>
    <source>
        <strain evidence="3 4">B18LD</strain>
    </source>
</reference>
<dbReference type="Pfam" id="PF02325">
    <property type="entry name" value="CCB3_YggT"/>
    <property type="match status" value="2"/>
</dbReference>
<evidence type="ECO:0000313" key="3">
    <source>
        <dbReference type="EMBL" id="EIJ41020.1"/>
    </source>
</evidence>
<evidence type="ECO:0000313" key="4">
    <source>
        <dbReference type="Proteomes" id="UP000005744"/>
    </source>
</evidence>